<evidence type="ECO:0000256" key="2">
    <source>
        <dbReference type="ARBA" id="ARBA00022679"/>
    </source>
</evidence>
<evidence type="ECO:0000256" key="7">
    <source>
        <dbReference type="ARBA" id="ARBA00023160"/>
    </source>
</evidence>
<evidence type="ECO:0000256" key="4">
    <source>
        <dbReference type="ARBA" id="ARBA00022832"/>
    </source>
</evidence>
<sequence length="129" mass="14170">MISGIGTDLVHIPRIAEMLSKYGDKAAQRILDITEFEQFQQNKQPAAFLAKRFAAKEATAKALGTGFRDGLSLQHIAVRNNSLGKPELVFHDYAVQLLSEKNIQTAMLSLSDDGDYATAYVVLVEGQND</sequence>
<dbReference type="NCBIfam" id="TIGR00556">
    <property type="entry name" value="pantethn_trn"/>
    <property type="match status" value="1"/>
</dbReference>
<dbReference type="GO" id="GO:0006633">
    <property type="term" value="P:fatty acid biosynthetic process"/>
    <property type="evidence" value="ECO:0007669"/>
    <property type="project" value="UniProtKB-UniRule"/>
</dbReference>
<dbReference type="InterPro" id="IPR037143">
    <property type="entry name" value="4-PPantetheinyl_Trfase_dom_sf"/>
</dbReference>
<evidence type="ECO:0000313" key="13">
    <source>
        <dbReference type="Proteomes" id="UP000094379"/>
    </source>
</evidence>
<dbReference type="Pfam" id="PF01648">
    <property type="entry name" value="ACPS"/>
    <property type="match status" value="1"/>
</dbReference>
<keyword evidence="10" id="KW-0963">Cytoplasm</keyword>
<protein>
    <recommendedName>
        <fullName evidence="10">Holo-[acyl-carrier-protein] synthase</fullName>
        <shortName evidence="10">Holo-ACP synthase</shortName>
        <ecNumber evidence="10">2.7.8.7</ecNumber>
    </recommendedName>
    <alternativeName>
        <fullName evidence="10">4'-phosphopantetheinyl transferase AcpS</fullName>
    </alternativeName>
</protein>
<keyword evidence="1 10" id="KW-0444">Lipid biosynthesis</keyword>
<dbReference type="EMBL" id="MCRI01000018">
    <property type="protein sequence ID" value="ODN66491.1"/>
    <property type="molecule type" value="Genomic_DNA"/>
</dbReference>
<dbReference type="HAMAP" id="MF_00101">
    <property type="entry name" value="AcpS"/>
    <property type="match status" value="1"/>
</dbReference>
<organism evidence="12 13">
    <name type="scientific">Methylophaga muralis</name>
    <dbReference type="NCBI Taxonomy" id="291169"/>
    <lineage>
        <taxon>Bacteria</taxon>
        <taxon>Pseudomonadati</taxon>
        <taxon>Pseudomonadota</taxon>
        <taxon>Gammaproteobacteria</taxon>
        <taxon>Thiotrichales</taxon>
        <taxon>Piscirickettsiaceae</taxon>
        <taxon>Methylophaga</taxon>
    </lineage>
</organism>
<dbReference type="GO" id="GO:0000287">
    <property type="term" value="F:magnesium ion binding"/>
    <property type="evidence" value="ECO:0007669"/>
    <property type="project" value="UniProtKB-UniRule"/>
</dbReference>
<feature type="domain" description="4'-phosphopantetheinyl transferase" evidence="11">
    <location>
        <begin position="4"/>
        <end position="120"/>
    </location>
</feature>
<comment type="function">
    <text evidence="10">Transfers the 4'-phosphopantetheine moiety from coenzyme A to a Ser of acyl-carrier-protein.</text>
</comment>
<evidence type="ECO:0000313" key="12">
    <source>
        <dbReference type="EMBL" id="ODN66491.1"/>
    </source>
</evidence>
<gene>
    <name evidence="10 12" type="primary">acpS</name>
    <name evidence="12" type="ORF">A9E74_01761</name>
</gene>
<feature type="binding site" evidence="10">
    <location>
        <position position="8"/>
    </location>
    <ligand>
        <name>Mg(2+)</name>
        <dbReference type="ChEBI" id="CHEBI:18420"/>
    </ligand>
</feature>
<dbReference type="RefSeq" id="WP_069296204.1">
    <property type="nucleotide sequence ID" value="NZ_MCRI01000018.1"/>
</dbReference>
<comment type="cofactor">
    <cofactor evidence="10">
        <name>Mg(2+)</name>
        <dbReference type="ChEBI" id="CHEBI:18420"/>
    </cofactor>
</comment>
<dbReference type="GO" id="GO:0005737">
    <property type="term" value="C:cytoplasm"/>
    <property type="evidence" value="ECO:0007669"/>
    <property type="project" value="UniProtKB-SubCell"/>
</dbReference>
<keyword evidence="7 10" id="KW-0275">Fatty acid biosynthesis</keyword>
<evidence type="ECO:0000256" key="6">
    <source>
        <dbReference type="ARBA" id="ARBA00023098"/>
    </source>
</evidence>
<dbReference type="SUPFAM" id="SSF56214">
    <property type="entry name" value="4'-phosphopantetheinyl transferase"/>
    <property type="match status" value="1"/>
</dbReference>
<dbReference type="InterPro" id="IPR008278">
    <property type="entry name" value="4-PPantetheinyl_Trfase_dom"/>
</dbReference>
<comment type="catalytic activity">
    <reaction evidence="8 10">
        <text>apo-[ACP] + CoA = holo-[ACP] + adenosine 3',5'-bisphosphate + H(+)</text>
        <dbReference type="Rhea" id="RHEA:12068"/>
        <dbReference type="Rhea" id="RHEA-COMP:9685"/>
        <dbReference type="Rhea" id="RHEA-COMP:9690"/>
        <dbReference type="ChEBI" id="CHEBI:15378"/>
        <dbReference type="ChEBI" id="CHEBI:29999"/>
        <dbReference type="ChEBI" id="CHEBI:57287"/>
        <dbReference type="ChEBI" id="CHEBI:58343"/>
        <dbReference type="ChEBI" id="CHEBI:64479"/>
        <dbReference type="EC" id="2.7.8.7"/>
    </reaction>
</comment>
<comment type="function">
    <text evidence="9">Transfers the 4'-phosphopantetheine moiety from coenzyme A to the 'Ser-36' of acyl-carrier-protein.</text>
</comment>
<evidence type="ECO:0000256" key="5">
    <source>
        <dbReference type="ARBA" id="ARBA00022842"/>
    </source>
</evidence>
<feature type="binding site" evidence="10">
    <location>
        <position position="57"/>
    </location>
    <ligand>
        <name>Mg(2+)</name>
        <dbReference type="ChEBI" id="CHEBI:18420"/>
    </ligand>
</feature>
<comment type="subcellular location">
    <subcellularLocation>
        <location evidence="10">Cytoplasm</location>
    </subcellularLocation>
</comment>
<dbReference type="NCBIfam" id="TIGR00516">
    <property type="entry name" value="acpS"/>
    <property type="match status" value="1"/>
</dbReference>
<dbReference type="GO" id="GO:0008897">
    <property type="term" value="F:holo-[acyl-carrier-protein] synthase activity"/>
    <property type="evidence" value="ECO:0007669"/>
    <property type="project" value="UniProtKB-UniRule"/>
</dbReference>
<dbReference type="EC" id="2.7.8.7" evidence="10"/>
<evidence type="ECO:0000256" key="10">
    <source>
        <dbReference type="HAMAP-Rule" id="MF_00101"/>
    </source>
</evidence>
<evidence type="ECO:0000256" key="9">
    <source>
        <dbReference type="ARBA" id="ARBA00054726"/>
    </source>
</evidence>
<keyword evidence="5 10" id="KW-0460">Magnesium</keyword>
<dbReference type="InterPro" id="IPR004568">
    <property type="entry name" value="Ppantetheine-prot_Trfase_dom"/>
</dbReference>
<evidence type="ECO:0000256" key="3">
    <source>
        <dbReference type="ARBA" id="ARBA00022723"/>
    </source>
</evidence>
<comment type="caution">
    <text evidence="12">The sequence shown here is derived from an EMBL/GenBank/DDBJ whole genome shotgun (WGS) entry which is preliminary data.</text>
</comment>
<dbReference type="Gene3D" id="3.90.470.20">
    <property type="entry name" value="4'-phosphopantetheinyl transferase domain"/>
    <property type="match status" value="1"/>
</dbReference>
<accession>A0A1E3GSY4</accession>
<keyword evidence="2 10" id="KW-0808">Transferase</keyword>
<proteinExistence type="inferred from homology"/>
<dbReference type="InterPro" id="IPR002582">
    <property type="entry name" value="ACPS"/>
</dbReference>
<evidence type="ECO:0000256" key="1">
    <source>
        <dbReference type="ARBA" id="ARBA00022516"/>
    </source>
</evidence>
<dbReference type="PATRIC" id="fig|291169.3.peg.1771"/>
<dbReference type="AlphaFoldDB" id="A0A1E3GSY4"/>
<dbReference type="FunFam" id="3.90.470.20:FF:000001">
    <property type="entry name" value="Holo-[acyl-carrier-protein] synthase"/>
    <property type="match status" value="1"/>
</dbReference>
<comment type="similarity">
    <text evidence="10">Belongs to the P-Pant transferase superfamily. AcpS family.</text>
</comment>
<dbReference type="Proteomes" id="UP000094379">
    <property type="component" value="Unassembled WGS sequence"/>
</dbReference>
<dbReference type="STRING" id="291169.A9E74_01761"/>
<reference evidence="12 13" key="1">
    <citation type="submission" date="2016-07" db="EMBL/GenBank/DDBJ databases">
        <title>Draft Genome Sequence of Methylophaga muralis Bur 1.</title>
        <authorList>
            <person name="Vasilenko O.V."/>
            <person name="Doronina N.V."/>
            <person name="Shmareva M.N."/>
            <person name="Tarlachkov S.V."/>
            <person name="Mustakhimov I."/>
            <person name="Trotsenko Y.A."/>
        </authorList>
    </citation>
    <scope>NUCLEOTIDE SEQUENCE [LARGE SCALE GENOMIC DNA]</scope>
    <source>
        <strain evidence="12 13">Bur 1</strain>
    </source>
</reference>
<evidence type="ECO:0000259" key="11">
    <source>
        <dbReference type="Pfam" id="PF01648"/>
    </source>
</evidence>
<keyword evidence="3 10" id="KW-0479">Metal-binding</keyword>
<keyword evidence="4 10" id="KW-0276">Fatty acid metabolism</keyword>
<evidence type="ECO:0000256" key="8">
    <source>
        <dbReference type="ARBA" id="ARBA00050875"/>
    </source>
</evidence>
<name>A0A1E3GSY4_9GAMM</name>
<keyword evidence="13" id="KW-1185">Reference proteome</keyword>
<keyword evidence="6 10" id="KW-0443">Lipid metabolism</keyword>